<evidence type="ECO:0000256" key="11">
    <source>
        <dbReference type="SAM" id="Coils"/>
    </source>
</evidence>
<proteinExistence type="predicted"/>
<dbReference type="EMBL" id="JASUBT010000006">
    <property type="protein sequence ID" value="MDL4936069.1"/>
    <property type="molecule type" value="Genomic_DNA"/>
</dbReference>
<evidence type="ECO:0000259" key="14">
    <source>
        <dbReference type="PROSITE" id="PS50112"/>
    </source>
</evidence>
<evidence type="ECO:0000256" key="6">
    <source>
        <dbReference type="ARBA" id="ARBA00022692"/>
    </source>
</evidence>
<keyword evidence="10 12" id="KW-0472">Membrane</keyword>
<dbReference type="InterPro" id="IPR036890">
    <property type="entry name" value="HATPase_C_sf"/>
</dbReference>
<dbReference type="Gene3D" id="1.10.287.130">
    <property type="match status" value="1"/>
</dbReference>
<dbReference type="EMBL" id="CP050485">
    <property type="protein sequence ID" value="QOG26437.1"/>
    <property type="molecule type" value="Genomic_DNA"/>
</dbReference>
<dbReference type="InterPro" id="IPR050351">
    <property type="entry name" value="BphY/WalK/GraS-like"/>
</dbReference>
<dbReference type="Pfam" id="PF00672">
    <property type="entry name" value="HAMP"/>
    <property type="match status" value="1"/>
</dbReference>
<dbReference type="Proteomes" id="UP000516696">
    <property type="component" value="Chromosome"/>
</dbReference>
<dbReference type="InterPro" id="IPR003594">
    <property type="entry name" value="HATPase_dom"/>
</dbReference>
<dbReference type="PROSITE" id="PS50109">
    <property type="entry name" value="HIS_KIN"/>
    <property type="match status" value="1"/>
</dbReference>
<dbReference type="RefSeq" id="WP_003127434.1">
    <property type="nucleotide sequence ID" value="NZ_BSYC01000002.1"/>
</dbReference>
<dbReference type="GO" id="GO:0005886">
    <property type="term" value="C:plasma membrane"/>
    <property type="evidence" value="ECO:0007669"/>
    <property type="project" value="TreeGrafter"/>
</dbReference>
<dbReference type="PRINTS" id="PR00344">
    <property type="entry name" value="BCTRLSENSOR"/>
</dbReference>
<reference evidence="22 23" key="1">
    <citation type="submission" date="2018-06" db="EMBL/GenBank/DDBJ databases">
        <authorList>
            <consortium name="Pathogen Informatics"/>
            <person name="Doyle S."/>
        </authorList>
    </citation>
    <scope>NUCLEOTIDE SEQUENCE [LARGE SCALE GENOMIC DNA]</scope>
    <source>
        <strain evidence="22 23">NCTC12360</strain>
    </source>
</reference>
<dbReference type="FunFam" id="1.10.287.130:FF:000001">
    <property type="entry name" value="Two-component sensor histidine kinase"/>
    <property type="match status" value="1"/>
</dbReference>
<reference evidence="20 24" key="2">
    <citation type="submission" date="2019-04" db="EMBL/GenBank/DDBJ databases">
        <title>Step-wise assembly of the neonatal virome modulated by breast feeding.</title>
        <authorList>
            <person name="Liang G."/>
            <person name="Bushman F."/>
        </authorList>
    </citation>
    <scope>NUCLEOTIDE SEQUENCE [LARGE SCALE GENOMIC DNA]</scope>
    <source>
        <strain evidence="20 24">E3404</strain>
    </source>
</reference>
<evidence type="ECO:0000256" key="12">
    <source>
        <dbReference type="SAM" id="Phobius"/>
    </source>
</evidence>
<evidence type="ECO:0000256" key="3">
    <source>
        <dbReference type="ARBA" id="ARBA00012438"/>
    </source>
</evidence>
<dbReference type="PANTHER" id="PTHR45453:SF1">
    <property type="entry name" value="PHOSPHATE REGULON SENSOR PROTEIN PHOR"/>
    <property type="match status" value="1"/>
</dbReference>
<dbReference type="InterPro" id="IPR049814">
    <property type="entry name" value="Resp_reg_WalK"/>
</dbReference>
<dbReference type="AlphaFoldDB" id="A0A1L8U265"/>
<evidence type="ECO:0000256" key="9">
    <source>
        <dbReference type="ARBA" id="ARBA00023012"/>
    </source>
</evidence>
<name>A0A1L8U265_ENTGA</name>
<evidence type="ECO:0000256" key="1">
    <source>
        <dbReference type="ARBA" id="ARBA00000085"/>
    </source>
</evidence>
<dbReference type="Proteomes" id="UP000254807">
    <property type="component" value="Unassembled WGS sequence"/>
</dbReference>
<evidence type="ECO:0000256" key="2">
    <source>
        <dbReference type="ARBA" id="ARBA00004370"/>
    </source>
</evidence>
<dbReference type="InterPro" id="IPR000700">
    <property type="entry name" value="PAS-assoc_C"/>
</dbReference>
<gene>
    <name evidence="22" type="primary">yycG</name>
    <name evidence="17" type="synonym">walK</name>
    <name evidence="21" type="ORF">EGM181_03785</name>
    <name evidence="20" type="ORF">GTI89_02570</name>
    <name evidence="17" type="ORF">HWH42_01395</name>
    <name evidence="22" type="ORF">NCTC12360_01813</name>
    <name evidence="19" type="ORF">P7E30_08310</name>
    <name evidence="18" type="ORF">QRX88_10110</name>
</gene>
<dbReference type="PROSITE" id="PS50113">
    <property type="entry name" value="PAC"/>
    <property type="match status" value="1"/>
</dbReference>
<reference evidence="19" key="5">
    <citation type="submission" date="2023-03" db="EMBL/GenBank/DDBJ databases">
        <authorList>
            <person name="Shen W."/>
            <person name="Cai J."/>
        </authorList>
    </citation>
    <scope>NUCLEOTIDE SEQUENCE</scope>
    <source>
        <strain evidence="19">K69-2</strain>
    </source>
</reference>
<dbReference type="Pfam" id="PF02518">
    <property type="entry name" value="HATPase_c"/>
    <property type="match status" value="1"/>
</dbReference>
<dbReference type="Pfam" id="PF00512">
    <property type="entry name" value="HisKA"/>
    <property type="match status" value="1"/>
</dbReference>
<dbReference type="CDD" id="cd00130">
    <property type="entry name" value="PAS"/>
    <property type="match status" value="1"/>
</dbReference>
<comment type="catalytic activity">
    <reaction evidence="1">
        <text>ATP + protein L-histidine = ADP + protein N-phospho-L-histidine.</text>
        <dbReference type="EC" id="2.7.13.3"/>
    </reaction>
</comment>
<sequence length="613" mass="69825">MKNKVRFFRSVNFKIALTFILILLISIQIIGAYFIRELEKTTIDAFKRDMEARASTLVVTLGSELSRMDAEDSLDWDAMNSSLNRILSSTNSSEILEMRVVDEQGIIRATTNINDRGSVGEKNDYRDYDTNRSEVLYDESTGQRVYNIVQSIQSPTGDTVLGTLYLRSNLEQKYSEVSDTAVIFVTASLIAAAISIVVALLVSRSITQPIGEMREQAIRIAKGDYSRKVAVHGQDELGQLAETFNQLGERIEETQEAMESERNRLDSVLSHMTDGVVATDRRGKVITINEMAMSLLNVTSEEAVGQSILTLLQIDEEYTLRKLLESPDEMLIERPNNDIVGTNLILRIDFSMIRRESGFISGLVAVMHDVTEQEKNEQERREFVSNVSHELRTPLTSMRSYIEALSEGAWQDPEIAPNFLKVTLDETDRMIRMINDLLSLSRMDSGNAQLQLEYINFNELVSFVLDRFDMMVTNENKKYVIRREFTKRELWVEVDTDKMIQVIDNIMNNAIKYSPDGGVITVKLMETHNNIVLSINDQGLGIPKKDLTKIFDRFYRVDKARARQQGGTGLGLAISREVIKSHGGAIWAESRENRGSTFYIMLPYEPYEEDWWE</sequence>
<dbReference type="SMART" id="SM00387">
    <property type="entry name" value="HATPase_c"/>
    <property type="match status" value="1"/>
</dbReference>
<dbReference type="EMBL" id="WVTI01000002">
    <property type="protein sequence ID" value="MXS24961.1"/>
    <property type="molecule type" value="Genomic_DNA"/>
</dbReference>
<feature type="transmembrane region" description="Helical" evidence="12">
    <location>
        <begin position="12"/>
        <end position="35"/>
    </location>
</feature>
<organism evidence="22 23">
    <name type="scientific">Enterococcus gallinarum</name>
    <dbReference type="NCBI Taxonomy" id="1353"/>
    <lineage>
        <taxon>Bacteria</taxon>
        <taxon>Bacillati</taxon>
        <taxon>Bacillota</taxon>
        <taxon>Bacilli</taxon>
        <taxon>Lactobacillales</taxon>
        <taxon>Enterococcaceae</taxon>
        <taxon>Enterococcus</taxon>
    </lineage>
</organism>
<dbReference type="InterPro" id="IPR057640">
    <property type="entry name" value="Cache_WalK"/>
</dbReference>
<protein>
    <recommendedName>
        <fullName evidence="3">histidine kinase</fullName>
        <ecNumber evidence="3">2.7.13.3</ecNumber>
    </recommendedName>
</protein>
<dbReference type="Pfam" id="PF23846">
    <property type="entry name" value="Cache_WalK"/>
    <property type="match status" value="1"/>
</dbReference>
<dbReference type="GO" id="GO:0000155">
    <property type="term" value="F:phosphorelay sensor kinase activity"/>
    <property type="evidence" value="ECO:0007669"/>
    <property type="project" value="InterPro"/>
</dbReference>
<dbReference type="SUPFAM" id="SSF55874">
    <property type="entry name" value="ATPase domain of HSP90 chaperone/DNA topoisomerase II/histidine kinase"/>
    <property type="match status" value="1"/>
</dbReference>
<evidence type="ECO:0000259" key="13">
    <source>
        <dbReference type="PROSITE" id="PS50109"/>
    </source>
</evidence>
<evidence type="ECO:0000256" key="10">
    <source>
        <dbReference type="ARBA" id="ARBA00023136"/>
    </source>
</evidence>
<dbReference type="SMART" id="SM00388">
    <property type="entry name" value="HisKA"/>
    <property type="match status" value="1"/>
</dbReference>
<evidence type="ECO:0000256" key="4">
    <source>
        <dbReference type="ARBA" id="ARBA00022553"/>
    </source>
</evidence>
<reference evidence="17 26" key="4">
    <citation type="submission" date="2020-06" db="EMBL/GenBank/DDBJ databases">
        <title>Crossreactivity between MHC class I-restricted antigens from cancer cells and an enterococcal bacteriophage.</title>
        <authorList>
            <person name="Fluckiger A."/>
            <person name="Daillere R."/>
            <person name="Sassi M."/>
            <person name="Cattoir V."/>
            <person name="Kroemer G."/>
            <person name="Zitvogel L."/>
        </authorList>
    </citation>
    <scope>NUCLEOTIDE SEQUENCE [LARGE SCALE GENOMIC DNA]</scope>
    <source>
        <strain evidence="17 26">EG4</strain>
    </source>
</reference>
<feature type="domain" description="Histidine kinase" evidence="13">
    <location>
        <begin position="386"/>
        <end position="606"/>
    </location>
</feature>
<dbReference type="EMBL" id="JABXJK010000005">
    <property type="protein sequence ID" value="MBA0971259.1"/>
    <property type="molecule type" value="Genomic_DNA"/>
</dbReference>
<dbReference type="CDD" id="cd00082">
    <property type="entry name" value="HisKA"/>
    <property type="match status" value="1"/>
</dbReference>
<evidence type="ECO:0000313" key="19">
    <source>
        <dbReference type="EMBL" id="MDT2690207.1"/>
    </source>
</evidence>
<dbReference type="EC" id="2.7.13.3" evidence="3"/>
<dbReference type="Proteomes" id="UP001241571">
    <property type="component" value="Unassembled WGS sequence"/>
</dbReference>
<evidence type="ECO:0000313" key="24">
    <source>
        <dbReference type="Proteomes" id="UP000439965"/>
    </source>
</evidence>
<feature type="transmembrane region" description="Helical" evidence="12">
    <location>
        <begin position="181"/>
        <end position="203"/>
    </location>
</feature>
<dbReference type="GO" id="GO:0004721">
    <property type="term" value="F:phosphoprotein phosphatase activity"/>
    <property type="evidence" value="ECO:0007669"/>
    <property type="project" value="TreeGrafter"/>
</dbReference>
<dbReference type="NCBIfam" id="NF033092">
    <property type="entry name" value="HK_WalK"/>
    <property type="match status" value="1"/>
</dbReference>
<dbReference type="PROSITE" id="PS50112">
    <property type="entry name" value="PAS"/>
    <property type="match status" value="1"/>
</dbReference>
<dbReference type="Proteomes" id="UP001183682">
    <property type="component" value="Unassembled WGS sequence"/>
</dbReference>
<dbReference type="GO" id="GO:0016036">
    <property type="term" value="P:cellular response to phosphate starvation"/>
    <property type="evidence" value="ECO:0007669"/>
    <property type="project" value="TreeGrafter"/>
</dbReference>
<dbReference type="OrthoDB" id="9813151at2"/>
<dbReference type="InterPro" id="IPR003660">
    <property type="entry name" value="HAMP_dom"/>
</dbReference>
<reference evidence="21 25" key="3">
    <citation type="submission" date="2020-03" db="EMBL/GenBank/DDBJ databases">
        <title>Characterization of ganglioside-mimicking enterococci.</title>
        <authorList>
            <person name="Patry R.T."/>
            <person name="Nothaft H."/>
            <person name="Bridger R."/>
            <person name="Shajahan A."/>
            <person name="Huynh S."/>
            <person name="Sanchez S."/>
            <person name="Azadi P."/>
            <person name="Cooper K."/>
            <person name="Miller W.G."/>
            <person name="Parker C.T."/>
            <person name="Wells L."/>
            <person name="Szymanski C.M."/>
        </authorList>
    </citation>
    <scope>NUCLEOTIDE SEQUENCE [LARGE SCALE GENOMIC DNA]</scope>
    <source>
        <strain evidence="21 25">EGM181</strain>
    </source>
</reference>
<dbReference type="CDD" id="cd06225">
    <property type="entry name" value="HAMP"/>
    <property type="match status" value="1"/>
</dbReference>
<dbReference type="EMBL" id="UFYW01000001">
    <property type="protein sequence ID" value="STD83349.1"/>
    <property type="molecule type" value="Genomic_DNA"/>
</dbReference>
<dbReference type="SMART" id="SM00304">
    <property type="entry name" value="HAMP"/>
    <property type="match status" value="1"/>
</dbReference>
<dbReference type="InterPro" id="IPR005467">
    <property type="entry name" value="His_kinase_dom"/>
</dbReference>
<keyword evidence="8 12" id="KW-1133">Transmembrane helix</keyword>
<evidence type="ECO:0000313" key="20">
    <source>
        <dbReference type="EMBL" id="MXS24961.1"/>
    </source>
</evidence>
<evidence type="ECO:0000256" key="8">
    <source>
        <dbReference type="ARBA" id="ARBA00022989"/>
    </source>
</evidence>
<dbReference type="InterPro" id="IPR013767">
    <property type="entry name" value="PAS_fold"/>
</dbReference>
<evidence type="ECO:0000313" key="23">
    <source>
        <dbReference type="Proteomes" id="UP000254807"/>
    </source>
</evidence>
<keyword evidence="4" id="KW-0597">Phosphoprotein</keyword>
<dbReference type="EMBL" id="JARPZN010000004">
    <property type="protein sequence ID" value="MDT2690207.1"/>
    <property type="molecule type" value="Genomic_DNA"/>
</dbReference>
<comment type="subcellular location">
    <subcellularLocation>
        <location evidence="2">Membrane</location>
    </subcellularLocation>
</comment>
<evidence type="ECO:0000256" key="7">
    <source>
        <dbReference type="ARBA" id="ARBA00022777"/>
    </source>
</evidence>
<evidence type="ECO:0000313" key="21">
    <source>
        <dbReference type="EMBL" id="QOG26437.1"/>
    </source>
</evidence>
<feature type="domain" description="PAC" evidence="15">
    <location>
        <begin position="326"/>
        <end position="382"/>
    </location>
</feature>
<reference evidence="18 27" key="6">
    <citation type="submission" date="2023-06" db="EMBL/GenBank/DDBJ databases">
        <title>Acute promotion of culturable opportunistic pathogens and persistent increase of antibiotic resistance following antibiotic exposure in mouse gut microbiota.</title>
        <authorList>
            <person name="Li L."/>
            <person name="Wang B."/>
            <person name="Sun Y."/>
            <person name="Wang M."/>
            <person name="Xu H."/>
        </authorList>
    </citation>
    <scope>NUCLEOTIDE SEQUENCE [LARGE SCALE GENOMIC DNA]</scope>
    <source>
        <strain evidence="18 27">CRI2_2</strain>
    </source>
</reference>
<dbReference type="InterPro" id="IPR036097">
    <property type="entry name" value="HisK_dim/P_sf"/>
</dbReference>
<dbReference type="NCBIfam" id="TIGR00229">
    <property type="entry name" value="sensory_box"/>
    <property type="match status" value="1"/>
</dbReference>
<dbReference type="GO" id="GO:0006355">
    <property type="term" value="P:regulation of DNA-templated transcription"/>
    <property type="evidence" value="ECO:0007669"/>
    <property type="project" value="InterPro"/>
</dbReference>
<evidence type="ECO:0000313" key="25">
    <source>
        <dbReference type="Proteomes" id="UP000516696"/>
    </source>
</evidence>
<dbReference type="Gene3D" id="3.30.565.10">
    <property type="entry name" value="Histidine kinase-like ATPase, C-terminal domain"/>
    <property type="match status" value="1"/>
</dbReference>
<evidence type="ECO:0000313" key="27">
    <source>
        <dbReference type="Proteomes" id="UP001241571"/>
    </source>
</evidence>
<dbReference type="Gene3D" id="3.30.450.20">
    <property type="entry name" value="PAS domain"/>
    <property type="match status" value="2"/>
</dbReference>
<accession>A0A1L8U265</accession>
<feature type="domain" description="PAS" evidence="14">
    <location>
        <begin position="261"/>
        <end position="325"/>
    </location>
</feature>
<feature type="coiled-coil region" evidence="11">
    <location>
        <begin position="237"/>
        <end position="271"/>
    </location>
</feature>
<dbReference type="InterPro" id="IPR004358">
    <property type="entry name" value="Sig_transdc_His_kin-like_C"/>
</dbReference>
<evidence type="ECO:0000256" key="5">
    <source>
        <dbReference type="ARBA" id="ARBA00022679"/>
    </source>
</evidence>
<dbReference type="SUPFAM" id="SSF47384">
    <property type="entry name" value="Homodimeric domain of signal transducing histidine kinase"/>
    <property type="match status" value="1"/>
</dbReference>
<dbReference type="InterPro" id="IPR003661">
    <property type="entry name" value="HisK_dim/P_dom"/>
</dbReference>
<dbReference type="PROSITE" id="PS50885">
    <property type="entry name" value="HAMP"/>
    <property type="match status" value="1"/>
</dbReference>
<dbReference type="CDD" id="cd18773">
    <property type="entry name" value="PDC1_HK_sensor"/>
    <property type="match status" value="1"/>
</dbReference>
<dbReference type="SMART" id="SM00091">
    <property type="entry name" value="PAS"/>
    <property type="match status" value="1"/>
</dbReference>
<keyword evidence="5 22" id="KW-0808">Transferase</keyword>
<dbReference type="Proteomes" id="UP000571857">
    <property type="component" value="Unassembled WGS sequence"/>
</dbReference>
<dbReference type="SUPFAM" id="SSF55785">
    <property type="entry name" value="PYP-like sensor domain (PAS domain)"/>
    <property type="match status" value="1"/>
</dbReference>
<dbReference type="SUPFAM" id="SSF158472">
    <property type="entry name" value="HAMP domain-like"/>
    <property type="match status" value="1"/>
</dbReference>
<keyword evidence="7 17" id="KW-0418">Kinase</keyword>
<keyword evidence="9" id="KW-0902">Two-component regulatory system</keyword>
<evidence type="ECO:0000313" key="26">
    <source>
        <dbReference type="Proteomes" id="UP000571857"/>
    </source>
</evidence>
<dbReference type="Pfam" id="PF00989">
    <property type="entry name" value="PAS"/>
    <property type="match status" value="1"/>
</dbReference>
<dbReference type="InterPro" id="IPR035965">
    <property type="entry name" value="PAS-like_dom_sf"/>
</dbReference>
<keyword evidence="6 12" id="KW-0812">Transmembrane</keyword>
<dbReference type="PANTHER" id="PTHR45453">
    <property type="entry name" value="PHOSPHATE REGULON SENSOR PROTEIN PHOR"/>
    <property type="match status" value="1"/>
</dbReference>
<evidence type="ECO:0000313" key="22">
    <source>
        <dbReference type="EMBL" id="STD83349.1"/>
    </source>
</evidence>
<dbReference type="CDD" id="cd00075">
    <property type="entry name" value="HATPase"/>
    <property type="match status" value="1"/>
</dbReference>
<dbReference type="Proteomes" id="UP000439965">
    <property type="component" value="Unassembled WGS sequence"/>
</dbReference>
<dbReference type="Gene3D" id="1.10.8.500">
    <property type="entry name" value="HAMP domain in histidine kinase"/>
    <property type="match status" value="1"/>
</dbReference>
<keyword evidence="23" id="KW-1185">Reference proteome</keyword>
<dbReference type="InterPro" id="IPR000014">
    <property type="entry name" value="PAS"/>
</dbReference>
<evidence type="ECO:0000259" key="15">
    <source>
        <dbReference type="PROSITE" id="PS50113"/>
    </source>
</evidence>
<keyword evidence="11" id="KW-0175">Coiled coil</keyword>
<evidence type="ECO:0000259" key="16">
    <source>
        <dbReference type="PROSITE" id="PS50885"/>
    </source>
</evidence>
<evidence type="ECO:0000313" key="17">
    <source>
        <dbReference type="EMBL" id="MBA0971259.1"/>
    </source>
</evidence>
<feature type="domain" description="HAMP" evidence="16">
    <location>
        <begin position="204"/>
        <end position="256"/>
    </location>
</feature>
<dbReference type="FunFam" id="3.30.565.10:FF:000006">
    <property type="entry name" value="Sensor histidine kinase WalK"/>
    <property type="match status" value="1"/>
</dbReference>
<evidence type="ECO:0000313" key="18">
    <source>
        <dbReference type="EMBL" id="MDL4936069.1"/>
    </source>
</evidence>